<name>A0A455UJQ4_9GAMM</name>
<dbReference type="SUPFAM" id="SSF52540">
    <property type="entry name" value="P-loop containing nucleoside triphosphate hydrolases"/>
    <property type="match status" value="1"/>
</dbReference>
<keyword evidence="3" id="KW-0472">Membrane</keyword>
<evidence type="ECO:0000256" key="3">
    <source>
        <dbReference type="ARBA" id="ARBA00023136"/>
    </source>
</evidence>
<proteinExistence type="predicted"/>
<dbReference type="InterPro" id="IPR047641">
    <property type="entry name" value="ABC_transpr_MalK/UgpC-like"/>
</dbReference>
<dbReference type="GO" id="GO:0055052">
    <property type="term" value="C:ATP-binding cassette (ABC) transporter complex, substrate-binding subunit-containing"/>
    <property type="evidence" value="ECO:0007669"/>
    <property type="project" value="TreeGrafter"/>
</dbReference>
<evidence type="ECO:0000256" key="2">
    <source>
        <dbReference type="ARBA" id="ARBA00022967"/>
    </source>
</evidence>
<dbReference type="PANTHER" id="PTHR43875:SF15">
    <property type="entry name" value="TREHALOSE IMPORT ATP-BINDING PROTEIN SUGC"/>
    <property type="match status" value="1"/>
</dbReference>
<evidence type="ECO:0000256" key="1">
    <source>
        <dbReference type="ARBA" id="ARBA00022475"/>
    </source>
</evidence>
<gene>
    <name evidence="4" type="ORF">HSBAA_57750</name>
</gene>
<protein>
    <submittedName>
        <fullName evidence="4">Uncharacterized protein</fullName>
    </submittedName>
</protein>
<dbReference type="Gene3D" id="2.40.50.100">
    <property type="match status" value="1"/>
</dbReference>
<sequence length="93" mass="9858">MTVIYVTHDQVEAMSMGDRVILMQHGKIVQDGTPDELYNRPASAFAASFIGSPAMNLLPLVAGETGAVIEGEPSTPVALMEAAGGRGRAPRRY</sequence>
<dbReference type="GO" id="GO:0016887">
    <property type="term" value="F:ATP hydrolysis activity"/>
    <property type="evidence" value="ECO:0007669"/>
    <property type="project" value="InterPro"/>
</dbReference>
<evidence type="ECO:0000313" key="5">
    <source>
        <dbReference type="Proteomes" id="UP000320231"/>
    </source>
</evidence>
<dbReference type="Proteomes" id="UP000320231">
    <property type="component" value="Chromosome"/>
</dbReference>
<evidence type="ECO:0000313" key="4">
    <source>
        <dbReference type="EMBL" id="BBI64469.1"/>
    </source>
</evidence>
<keyword evidence="1" id="KW-1003">Cell membrane</keyword>
<accession>A0A455UJQ4</accession>
<keyword evidence="2" id="KW-1278">Translocase</keyword>
<dbReference type="AlphaFoldDB" id="A0A455UJQ4"/>
<dbReference type="Gene3D" id="3.40.50.300">
    <property type="entry name" value="P-loop containing nucleotide triphosphate hydrolases"/>
    <property type="match status" value="1"/>
</dbReference>
<dbReference type="EMBL" id="AP019514">
    <property type="protein sequence ID" value="BBI64469.1"/>
    <property type="molecule type" value="Genomic_DNA"/>
</dbReference>
<dbReference type="InterPro" id="IPR027417">
    <property type="entry name" value="P-loop_NTPase"/>
</dbReference>
<organism evidence="4 5">
    <name type="scientific">Vreelandella sulfidaeris</name>
    <dbReference type="NCBI Taxonomy" id="115553"/>
    <lineage>
        <taxon>Bacteria</taxon>
        <taxon>Pseudomonadati</taxon>
        <taxon>Pseudomonadota</taxon>
        <taxon>Gammaproteobacteria</taxon>
        <taxon>Oceanospirillales</taxon>
        <taxon>Halomonadaceae</taxon>
        <taxon>Vreelandella</taxon>
    </lineage>
</organism>
<dbReference type="KEGG" id="hsr:HSBAA_57750"/>
<reference evidence="4 5" key="1">
    <citation type="journal article" date="2019" name="Microbiol. Resour. Announc.">
        <title>Complete Genome Sequence of Halomonas sulfidaeris Strain Esulfide1 Isolated from a Metal Sulfide Rock at a Depth of 2,200 Meters, Obtained Using Nanopore Sequencing.</title>
        <authorList>
            <person name="Saito M."/>
            <person name="Nishigata A."/>
            <person name="Galipon J."/>
            <person name="Arakawa K."/>
        </authorList>
    </citation>
    <scope>NUCLEOTIDE SEQUENCE [LARGE SCALE GENOMIC DNA]</scope>
    <source>
        <strain evidence="4 5">ATCC BAA-803</strain>
    </source>
</reference>
<dbReference type="PANTHER" id="PTHR43875">
    <property type="entry name" value="MALTODEXTRIN IMPORT ATP-BINDING PROTEIN MSMX"/>
    <property type="match status" value="1"/>
</dbReference>